<dbReference type="Gene3D" id="3.40.50.2300">
    <property type="match status" value="1"/>
</dbReference>
<dbReference type="SUPFAM" id="SSF52172">
    <property type="entry name" value="CheY-like"/>
    <property type="match status" value="1"/>
</dbReference>
<dbReference type="PANTHER" id="PTHR48111:SF56">
    <property type="entry name" value="TETRATHIONATE RESPONSE REGULATORY PROTEIN TTRR"/>
    <property type="match status" value="1"/>
</dbReference>
<reference evidence="4 5" key="1">
    <citation type="journal article" date="2016" name="Environ. Microbiol.">
        <title>Genomic resolution of a cold subsurface aquifer community provides metabolic insights for novel microbes adapted to high CO concentrations.</title>
        <authorList>
            <person name="Probst A.J."/>
            <person name="Castelle C.J."/>
            <person name="Singh A."/>
            <person name="Brown C.T."/>
            <person name="Anantharaman K."/>
            <person name="Sharon I."/>
            <person name="Hug L.A."/>
            <person name="Burstein D."/>
            <person name="Emerson J.B."/>
            <person name="Thomas B.C."/>
            <person name="Banfield J.F."/>
        </authorList>
    </citation>
    <scope>NUCLEOTIDE SEQUENCE [LARGE SCALE GENOMIC DNA]</scope>
    <source>
        <strain evidence="4">CG1_02_38_13</strain>
    </source>
</reference>
<dbReference type="SMART" id="SM00448">
    <property type="entry name" value="REC"/>
    <property type="match status" value="1"/>
</dbReference>
<dbReference type="AlphaFoldDB" id="A0A1J4U0Q1"/>
<evidence type="ECO:0000313" key="5">
    <source>
        <dbReference type="Proteomes" id="UP000182465"/>
    </source>
</evidence>
<gene>
    <name evidence="4" type="ORF">AUJ29_02215</name>
</gene>
<keyword evidence="1" id="KW-0238">DNA-binding</keyword>
<keyword evidence="2" id="KW-0597">Phosphoprotein</keyword>
<dbReference type="EMBL" id="MNVB01000050">
    <property type="protein sequence ID" value="OIO16851.1"/>
    <property type="molecule type" value="Genomic_DNA"/>
</dbReference>
<name>A0A1J4U0Q1_9BACT</name>
<protein>
    <recommendedName>
        <fullName evidence="3">Response regulatory domain-containing protein</fullName>
    </recommendedName>
</protein>
<feature type="modified residue" description="4-aspartylphosphate" evidence="2">
    <location>
        <position position="53"/>
    </location>
</feature>
<dbReference type="GO" id="GO:0006355">
    <property type="term" value="P:regulation of DNA-templated transcription"/>
    <property type="evidence" value="ECO:0007669"/>
    <property type="project" value="TreeGrafter"/>
</dbReference>
<comment type="caution">
    <text evidence="4">The sequence shown here is derived from an EMBL/GenBank/DDBJ whole genome shotgun (WGS) entry which is preliminary data.</text>
</comment>
<proteinExistence type="predicted"/>
<dbReference type="Pfam" id="PF00072">
    <property type="entry name" value="Response_reg"/>
    <property type="match status" value="1"/>
</dbReference>
<dbReference type="PROSITE" id="PS50110">
    <property type="entry name" value="RESPONSE_REGULATORY"/>
    <property type="match status" value="1"/>
</dbReference>
<dbReference type="PANTHER" id="PTHR48111">
    <property type="entry name" value="REGULATOR OF RPOS"/>
    <property type="match status" value="1"/>
</dbReference>
<dbReference type="InterPro" id="IPR039420">
    <property type="entry name" value="WalR-like"/>
</dbReference>
<evidence type="ECO:0000259" key="3">
    <source>
        <dbReference type="PROSITE" id="PS50110"/>
    </source>
</evidence>
<dbReference type="GO" id="GO:0000976">
    <property type="term" value="F:transcription cis-regulatory region binding"/>
    <property type="evidence" value="ECO:0007669"/>
    <property type="project" value="TreeGrafter"/>
</dbReference>
<organism evidence="4 5">
    <name type="scientific">Candidatus Kuenenbacteria bacterium CG1_02_38_13</name>
    <dbReference type="NCBI Taxonomy" id="1805235"/>
    <lineage>
        <taxon>Bacteria</taxon>
        <taxon>Candidatus Kueneniibacteriota</taxon>
    </lineage>
</organism>
<accession>A0A1J4U0Q1</accession>
<dbReference type="InterPro" id="IPR011006">
    <property type="entry name" value="CheY-like_superfamily"/>
</dbReference>
<dbReference type="Proteomes" id="UP000182465">
    <property type="component" value="Unassembled WGS sequence"/>
</dbReference>
<dbReference type="GO" id="GO:0032993">
    <property type="term" value="C:protein-DNA complex"/>
    <property type="evidence" value="ECO:0007669"/>
    <property type="project" value="TreeGrafter"/>
</dbReference>
<dbReference type="GO" id="GO:0005829">
    <property type="term" value="C:cytosol"/>
    <property type="evidence" value="ECO:0007669"/>
    <property type="project" value="TreeGrafter"/>
</dbReference>
<feature type="domain" description="Response regulatory" evidence="3">
    <location>
        <begin position="4"/>
        <end position="120"/>
    </location>
</feature>
<dbReference type="InterPro" id="IPR001789">
    <property type="entry name" value="Sig_transdc_resp-reg_receiver"/>
</dbReference>
<evidence type="ECO:0000313" key="4">
    <source>
        <dbReference type="EMBL" id="OIO16851.1"/>
    </source>
</evidence>
<dbReference type="GO" id="GO:0000156">
    <property type="term" value="F:phosphorelay response regulator activity"/>
    <property type="evidence" value="ECO:0007669"/>
    <property type="project" value="TreeGrafter"/>
</dbReference>
<evidence type="ECO:0000256" key="1">
    <source>
        <dbReference type="ARBA" id="ARBA00023125"/>
    </source>
</evidence>
<sequence length="123" mass="13283">MNKKVLIIEDETAIADAMQLGLDEAGYAASVAYDGEDGLVQATKLAPDLILLDLLLPKKDGMGVLQELRKNDKTKDIPVMILSQLSDTAKISEGVALGVVGYLVKVDYSLSEVVGKIKNFFEQ</sequence>
<evidence type="ECO:0000256" key="2">
    <source>
        <dbReference type="PROSITE-ProRule" id="PRU00169"/>
    </source>
</evidence>